<evidence type="ECO:0000256" key="1">
    <source>
        <dbReference type="SAM" id="MobiDB-lite"/>
    </source>
</evidence>
<dbReference type="AlphaFoldDB" id="A0A381XLX2"/>
<sequence>MKKLALALITAVSVLCLTTLAFAGSLAPGASVTCNNASSITLESAGNHAEDRANANFVIWKSSNFTTIPISLGPSDTSGLVGNSAGNSKPTKVKCKDTTQCIPGAIDSTPSGVRPMDSKGRKTVTLGGQSNFSRGDSIGDISGEVRITNTGTVPGNVTCG</sequence>
<evidence type="ECO:0000313" key="2">
    <source>
        <dbReference type="EMBL" id="SVA65765.1"/>
    </source>
</evidence>
<name>A0A381XLX2_9ZZZZ</name>
<feature type="region of interest" description="Disordered" evidence="1">
    <location>
        <begin position="110"/>
        <end position="139"/>
    </location>
</feature>
<organism evidence="2">
    <name type="scientific">marine metagenome</name>
    <dbReference type="NCBI Taxonomy" id="408172"/>
    <lineage>
        <taxon>unclassified sequences</taxon>
        <taxon>metagenomes</taxon>
        <taxon>ecological metagenomes</taxon>
    </lineage>
</organism>
<dbReference type="EMBL" id="UINC01015652">
    <property type="protein sequence ID" value="SVA65765.1"/>
    <property type="molecule type" value="Genomic_DNA"/>
</dbReference>
<reference evidence="2" key="1">
    <citation type="submission" date="2018-05" db="EMBL/GenBank/DDBJ databases">
        <authorList>
            <person name="Lanie J.A."/>
            <person name="Ng W.-L."/>
            <person name="Kazmierczak K.M."/>
            <person name="Andrzejewski T.M."/>
            <person name="Davidsen T.M."/>
            <person name="Wayne K.J."/>
            <person name="Tettelin H."/>
            <person name="Glass J.I."/>
            <person name="Rusch D."/>
            <person name="Podicherti R."/>
            <person name="Tsui H.-C.T."/>
            <person name="Winkler M.E."/>
        </authorList>
    </citation>
    <scope>NUCLEOTIDE SEQUENCE</scope>
</reference>
<proteinExistence type="predicted"/>
<gene>
    <name evidence="2" type="ORF">METZ01_LOCUS118619</name>
</gene>
<protein>
    <submittedName>
        <fullName evidence="2">Uncharacterized protein</fullName>
    </submittedName>
</protein>
<accession>A0A381XLX2</accession>